<dbReference type="EMBL" id="MT141731">
    <property type="protein sequence ID" value="QJA69723.1"/>
    <property type="molecule type" value="Genomic_DNA"/>
</dbReference>
<evidence type="ECO:0000313" key="1">
    <source>
        <dbReference type="EMBL" id="QJA58557.1"/>
    </source>
</evidence>
<name>A0A6M3JIE7_9ZZZZ</name>
<dbReference type="EMBL" id="MT141329">
    <property type="protein sequence ID" value="QJA58557.1"/>
    <property type="molecule type" value="Genomic_DNA"/>
</dbReference>
<organism evidence="2">
    <name type="scientific">viral metagenome</name>
    <dbReference type="NCBI Taxonomy" id="1070528"/>
    <lineage>
        <taxon>unclassified sequences</taxon>
        <taxon>metagenomes</taxon>
        <taxon>organismal metagenomes</taxon>
    </lineage>
</organism>
<dbReference type="AlphaFoldDB" id="A0A6M3JIE7"/>
<accession>A0A6M3JIE7</accession>
<evidence type="ECO:0000313" key="2">
    <source>
        <dbReference type="EMBL" id="QJA69723.1"/>
    </source>
</evidence>
<reference evidence="2" key="1">
    <citation type="submission" date="2020-03" db="EMBL/GenBank/DDBJ databases">
        <title>The deep terrestrial virosphere.</title>
        <authorList>
            <person name="Holmfeldt K."/>
            <person name="Nilsson E."/>
            <person name="Simone D."/>
            <person name="Lopez-Fernandez M."/>
            <person name="Wu X."/>
            <person name="de Brujin I."/>
            <person name="Lundin D."/>
            <person name="Andersson A."/>
            <person name="Bertilsson S."/>
            <person name="Dopson M."/>
        </authorList>
    </citation>
    <scope>NUCLEOTIDE SEQUENCE</scope>
    <source>
        <strain evidence="2">MM415A04335</strain>
        <strain evidence="1">MM415B01437</strain>
    </source>
</reference>
<protein>
    <submittedName>
        <fullName evidence="2">Uncharacterized protein</fullName>
    </submittedName>
</protein>
<proteinExistence type="predicted"/>
<sequence length="69" mass="8497">MKLFFAVMITLSFSSAFWIDYYANEAHKTKMWKVEREKMINEIAKHRADAAEARKERNRYIYDYVERRK</sequence>
<gene>
    <name evidence="2" type="ORF">MM415A04335_0003</name>
    <name evidence="1" type="ORF">MM415B01437_0009</name>
</gene>